<name>A0ABP7U3G5_9PSEU</name>
<reference evidence="2" key="1">
    <citation type="journal article" date="2019" name="Int. J. Syst. Evol. Microbiol.">
        <title>The Global Catalogue of Microorganisms (GCM) 10K type strain sequencing project: providing services to taxonomists for standard genome sequencing and annotation.</title>
        <authorList>
            <consortium name="The Broad Institute Genomics Platform"/>
            <consortium name="The Broad Institute Genome Sequencing Center for Infectious Disease"/>
            <person name="Wu L."/>
            <person name="Ma J."/>
        </authorList>
    </citation>
    <scope>NUCLEOTIDE SEQUENCE [LARGE SCALE GENOMIC DNA]</scope>
    <source>
        <strain evidence="2">JCM 17342</strain>
    </source>
</reference>
<sequence length="77" mass="8069">MWGGTGLGPVLQVVALCVPVTVSPRLGCLQDQQTPLLIIANRRKPCGLAGFAVVEDGRGGGWVVFKTGKPDDLPDRA</sequence>
<comment type="caution">
    <text evidence="1">The sequence shown here is derived from an EMBL/GenBank/DDBJ whole genome shotgun (WGS) entry which is preliminary data.</text>
</comment>
<evidence type="ECO:0008006" key="3">
    <source>
        <dbReference type="Google" id="ProtNLM"/>
    </source>
</evidence>
<proteinExistence type="predicted"/>
<gene>
    <name evidence="1" type="ORF">GCM10022247_71090</name>
</gene>
<dbReference type="EMBL" id="BAABAL010000026">
    <property type="protein sequence ID" value="GAA4035345.1"/>
    <property type="molecule type" value="Genomic_DNA"/>
</dbReference>
<protein>
    <recommendedName>
        <fullName evidence="3">Secreted protein</fullName>
    </recommendedName>
</protein>
<evidence type="ECO:0000313" key="1">
    <source>
        <dbReference type="EMBL" id="GAA4035345.1"/>
    </source>
</evidence>
<accession>A0ABP7U3G5</accession>
<organism evidence="1 2">
    <name type="scientific">Allokutzneria multivorans</name>
    <dbReference type="NCBI Taxonomy" id="1142134"/>
    <lineage>
        <taxon>Bacteria</taxon>
        <taxon>Bacillati</taxon>
        <taxon>Actinomycetota</taxon>
        <taxon>Actinomycetes</taxon>
        <taxon>Pseudonocardiales</taxon>
        <taxon>Pseudonocardiaceae</taxon>
        <taxon>Allokutzneria</taxon>
    </lineage>
</organism>
<evidence type="ECO:0000313" key="2">
    <source>
        <dbReference type="Proteomes" id="UP001501747"/>
    </source>
</evidence>
<keyword evidence="2" id="KW-1185">Reference proteome</keyword>
<dbReference type="Proteomes" id="UP001501747">
    <property type="component" value="Unassembled WGS sequence"/>
</dbReference>